<reference evidence="3" key="1">
    <citation type="journal article" date="2019" name="Int. J. Syst. Evol. Microbiol.">
        <title>The Global Catalogue of Microorganisms (GCM) 10K type strain sequencing project: providing services to taxonomists for standard genome sequencing and annotation.</title>
        <authorList>
            <consortium name="The Broad Institute Genomics Platform"/>
            <consortium name="The Broad Institute Genome Sequencing Center for Infectious Disease"/>
            <person name="Wu L."/>
            <person name="Ma J."/>
        </authorList>
    </citation>
    <scope>NUCLEOTIDE SEQUENCE [LARGE SCALE GENOMIC DNA]</scope>
    <source>
        <strain evidence="3">NBRC 110140</strain>
    </source>
</reference>
<name>A0ABQ5VWK0_9RHOB</name>
<accession>A0ABQ5VWK0</accession>
<dbReference type="EMBL" id="BSNN01000004">
    <property type="protein sequence ID" value="GLQ35567.1"/>
    <property type="molecule type" value="Genomic_DNA"/>
</dbReference>
<protein>
    <submittedName>
        <fullName evidence="2">Uncharacterized protein</fullName>
    </submittedName>
</protein>
<keyword evidence="1" id="KW-0175">Coiled coil</keyword>
<evidence type="ECO:0000313" key="3">
    <source>
        <dbReference type="Proteomes" id="UP001156694"/>
    </source>
</evidence>
<organism evidence="2 3">
    <name type="scientific">Amylibacter marinus</name>
    <dbReference type="NCBI Taxonomy" id="1475483"/>
    <lineage>
        <taxon>Bacteria</taxon>
        <taxon>Pseudomonadati</taxon>
        <taxon>Pseudomonadota</taxon>
        <taxon>Alphaproteobacteria</taxon>
        <taxon>Rhodobacterales</taxon>
        <taxon>Paracoccaceae</taxon>
        <taxon>Amylibacter</taxon>
    </lineage>
</organism>
<evidence type="ECO:0000313" key="2">
    <source>
        <dbReference type="EMBL" id="GLQ35567.1"/>
    </source>
</evidence>
<feature type="coiled-coil region" evidence="1">
    <location>
        <begin position="89"/>
        <end position="116"/>
    </location>
</feature>
<gene>
    <name evidence="2" type="ORF">GCM10007939_18500</name>
</gene>
<dbReference type="RefSeq" id="WP_284378165.1">
    <property type="nucleotide sequence ID" value="NZ_BSNN01000004.1"/>
</dbReference>
<comment type="caution">
    <text evidence="2">The sequence shown here is derived from an EMBL/GenBank/DDBJ whole genome shotgun (WGS) entry which is preliminary data.</text>
</comment>
<evidence type="ECO:0000256" key="1">
    <source>
        <dbReference type="SAM" id="Coils"/>
    </source>
</evidence>
<dbReference type="Proteomes" id="UP001156694">
    <property type="component" value="Unassembled WGS sequence"/>
</dbReference>
<sequence>MKLTRLKIENGRYFGAVESTTSPTPIDLYRNGENCGTCEITQQTDGLWQVAIDLPDHSITQGHTDYLLVQNGSTDILDSFSISVSCADAPNLETQLRLLREELNMLKSAFRRQSRK</sequence>
<proteinExistence type="predicted"/>
<keyword evidence="3" id="KW-1185">Reference proteome</keyword>